<dbReference type="PROSITE" id="PS50005">
    <property type="entry name" value="TPR"/>
    <property type="match status" value="1"/>
</dbReference>
<organism evidence="1">
    <name type="scientific">marine sediment metagenome</name>
    <dbReference type="NCBI Taxonomy" id="412755"/>
    <lineage>
        <taxon>unclassified sequences</taxon>
        <taxon>metagenomes</taxon>
        <taxon>ecological metagenomes</taxon>
    </lineage>
</organism>
<reference evidence="1" key="1">
    <citation type="journal article" date="2015" name="Nature">
        <title>Complex archaea that bridge the gap between prokaryotes and eukaryotes.</title>
        <authorList>
            <person name="Spang A."/>
            <person name="Saw J.H."/>
            <person name="Jorgensen S.L."/>
            <person name="Zaremba-Niedzwiedzka K."/>
            <person name="Martijn J."/>
            <person name="Lind A.E."/>
            <person name="van Eijk R."/>
            <person name="Schleper C."/>
            <person name="Guy L."/>
            <person name="Ettema T.J."/>
        </authorList>
    </citation>
    <scope>NUCLEOTIDE SEQUENCE</scope>
</reference>
<accession>A0A0F8WFM7</accession>
<dbReference type="InterPro" id="IPR011990">
    <property type="entry name" value="TPR-like_helical_dom_sf"/>
</dbReference>
<sequence length="105" mass="11888">MNLNKFQNHHVVIFVVLTFIVVFSLNKTVCAQTPFKFSEDSSFDIHTVQNLLSTDTISSLVKDGENAYKKGDYETALTIFKEITDINPNYYDAWIGIGNCLFNLG</sequence>
<feature type="non-terminal residue" evidence="1">
    <location>
        <position position="105"/>
    </location>
</feature>
<comment type="caution">
    <text evidence="1">The sequence shown here is derived from an EMBL/GenBank/DDBJ whole genome shotgun (WGS) entry which is preliminary data.</text>
</comment>
<evidence type="ECO:0000313" key="1">
    <source>
        <dbReference type="EMBL" id="KKK46965.1"/>
    </source>
</evidence>
<dbReference type="AlphaFoldDB" id="A0A0F8WFM7"/>
<name>A0A0F8WFM7_9ZZZZ</name>
<gene>
    <name evidence="1" type="ORF">LCGC14_3159980</name>
</gene>
<protein>
    <submittedName>
        <fullName evidence="1">Uncharacterized protein</fullName>
    </submittedName>
</protein>
<dbReference type="SUPFAM" id="SSF48452">
    <property type="entry name" value="TPR-like"/>
    <property type="match status" value="1"/>
</dbReference>
<dbReference type="Gene3D" id="1.25.40.10">
    <property type="entry name" value="Tetratricopeptide repeat domain"/>
    <property type="match status" value="1"/>
</dbReference>
<dbReference type="InterPro" id="IPR019734">
    <property type="entry name" value="TPR_rpt"/>
</dbReference>
<dbReference type="Pfam" id="PF14559">
    <property type="entry name" value="TPR_19"/>
    <property type="match status" value="1"/>
</dbReference>
<proteinExistence type="predicted"/>
<dbReference type="EMBL" id="LAZR01069817">
    <property type="protein sequence ID" value="KKK46965.1"/>
    <property type="molecule type" value="Genomic_DNA"/>
</dbReference>